<evidence type="ECO:0000259" key="8">
    <source>
        <dbReference type="Pfam" id="PF02771"/>
    </source>
</evidence>
<keyword evidence="4 5" id="KW-0274">FAD</keyword>
<dbReference type="InterPro" id="IPR046373">
    <property type="entry name" value="Acyl-CoA_Oxase/DH_mid-dom_sf"/>
</dbReference>
<accession>A0A840IIY7</accession>
<evidence type="ECO:0000313" key="10">
    <source>
        <dbReference type="Proteomes" id="UP000585272"/>
    </source>
</evidence>
<keyword evidence="3 5" id="KW-0285">Flavoprotein</keyword>
<comment type="cofactor">
    <cofactor evidence="1 5">
        <name>FAD</name>
        <dbReference type="ChEBI" id="CHEBI:57692"/>
    </cofactor>
</comment>
<evidence type="ECO:0000256" key="3">
    <source>
        <dbReference type="ARBA" id="ARBA00022630"/>
    </source>
</evidence>
<dbReference type="InterPro" id="IPR013786">
    <property type="entry name" value="AcylCoA_DH/ox_N"/>
</dbReference>
<feature type="domain" description="Acyl-CoA dehydrogenase/oxidase C-terminal" evidence="6">
    <location>
        <begin position="230"/>
        <end position="378"/>
    </location>
</feature>
<organism evidence="9 10">
    <name type="scientific">Conexibacter arvalis</name>
    <dbReference type="NCBI Taxonomy" id="912552"/>
    <lineage>
        <taxon>Bacteria</taxon>
        <taxon>Bacillati</taxon>
        <taxon>Actinomycetota</taxon>
        <taxon>Thermoleophilia</taxon>
        <taxon>Solirubrobacterales</taxon>
        <taxon>Conexibacteraceae</taxon>
        <taxon>Conexibacter</taxon>
    </lineage>
</organism>
<gene>
    <name evidence="9" type="ORF">BDZ31_003908</name>
</gene>
<dbReference type="PANTHER" id="PTHR43884:SF12">
    <property type="entry name" value="ISOVALERYL-COA DEHYDROGENASE, MITOCHONDRIAL-RELATED"/>
    <property type="match status" value="1"/>
</dbReference>
<dbReference type="PANTHER" id="PTHR43884">
    <property type="entry name" value="ACYL-COA DEHYDROGENASE"/>
    <property type="match status" value="1"/>
</dbReference>
<dbReference type="InterPro" id="IPR009100">
    <property type="entry name" value="AcylCoA_DH/oxidase_NM_dom_sf"/>
</dbReference>
<name>A0A840IIY7_9ACTN</name>
<dbReference type="Proteomes" id="UP000585272">
    <property type="component" value="Unassembled WGS sequence"/>
</dbReference>
<dbReference type="Gene3D" id="1.20.140.10">
    <property type="entry name" value="Butyryl-CoA Dehydrogenase, subunit A, domain 3"/>
    <property type="match status" value="1"/>
</dbReference>
<dbReference type="InterPro" id="IPR037069">
    <property type="entry name" value="AcylCoA_DH/ox_N_sf"/>
</dbReference>
<comment type="similarity">
    <text evidence="2 5">Belongs to the acyl-CoA dehydrogenase family.</text>
</comment>
<dbReference type="SUPFAM" id="SSF47203">
    <property type="entry name" value="Acyl-CoA dehydrogenase C-terminal domain-like"/>
    <property type="match status" value="1"/>
</dbReference>
<dbReference type="InterPro" id="IPR006091">
    <property type="entry name" value="Acyl-CoA_Oxase/DH_mid-dom"/>
</dbReference>
<proteinExistence type="inferred from homology"/>
<protein>
    <recommendedName>
        <fullName evidence="11">Acyl-CoA dehydrogenase</fullName>
    </recommendedName>
</protein>
<evidence type="ECO:0000256" key="5">
    <source>
        <dbReference type="RuleBase" id="RU362125"/>
    </source>
</evidence>
<evidence type="ECO:0000259" key="7">
    <source>
        <dbReference type="Pfam" id="PF02770"/>
    </source>
</evidence>
<dbReference type="Gene3D" id="2.40.110.10">
    <property type="entry name" value="Butyryl-CoA Dehydrogenase, subunit A, domain 2"/>
    <property type="match status" value="1"/>
</dbReference>
<evidence type="ECO:0008006" key="11">
    <source>
        <dbReference type="Google" id="ProtNLM"/>
    </source>
</evidence>
<dbReference type="InterPro" id="IPR036250">
    <property type="entry name" value="AcylCo_DH-like_C"/>
</dbReference>
<reference evidence="9 10" key="1">
    <citation type="submission" date="2020-08" db="EMBL/GenBank/DDBJ databases">
        <title>Genomic Encyclopedia of Archaeal and Bacterial Type Strains, Phase II (KMG-II): from individual species to whole genera.</title>
        <authorList>
            <person name="Goeker M."/>
        </authorList>
    </citation>
    <scope>NUCLEOTIDE SEQUENCE [LARGE SCALE GENOMIC DNA]</scope>
    <source>
        <strain evidence="9 10">DSM 23288</strain>
    </source>
</reference>
<keyword evidence="10" id="KW-1185">Reference proteome</keyword>
<dbReference type="FunFam" id="1.20.140.10:FF:000004">
    <property type="entry name" value="Acyl-CoA dehydrogenase FadE25"/>
    <property type="match status" value="1"/>
</dbReference>
<evidence type="ECO:0000256" key="4">
    <source>
        <dbReference type="ARBA" id="ARBA00022827"/>
    </source>
</evidence>
<sequence length="384" mass="40436">MPADRLLPDDESAAIVALARDFAAAELAPRAAAAEEAGAFPRELFRELGRLGILGMPYPEELGGGGQSYEVYLQALEELGGAWASVGVGVSVHVMSCYPLATWGSDEQRERWLGELLAGDLLGAYALSEAEAGSDPGAMRARATRVADGYRLDGSKAWVTHGGEADFYTLFARTSKDRARGISCFLVPGDAPGLAAQAPERKMGLTGSTTATVDLDAVALDADRVIGAEGDGLSIALQALDSGRLGIAAVAVGVAQAALDHAVAYARERRTFGKAIIDHQGLGFLLADMAAATACARGVMLDAARRRDRGLPFSQQASIAKLVATDTAMKVTTDAVQVLGGYGYTKEFPVERLMREAKVMQIFEGTNQIQRLVIARHLARGAGR</sequence>
<keyword evidence="5" id="KW-0560">Oxidoreductase</keyword>
<dbReference type="PROSITE" id="PS00073">
    <property type="entry name" value="ACYL_COA_DH_2"/>
    <property type="match status" value="1"/>
</dbReference>
<dbReference type="GO" id="GO:0050660">
    <property type="term" value="F:flavin adenine dinucleotide binding"/>
    <property type="evidence" value="ECO:0007669"/>
    <property type="project" value="InterPro"/>
</dbReference>
<dbReference type="InterPro" id="IPR009075">
    <property type="entry name" value="AcylCo_DH/oxidase_C"/>
</dbReference>
<dbReference type="PIRSF" id="PIRSF016578">
    <property type="entry name" value="HsaA"/>
    <property type="match status" value="1"/>
</dbReference>
<dbReference type="EMBL" id="JACHNU010000006">
    <property type="protein sequence ID" value="MBB4664305.1"/>
    <property type="molecule type" value="Genomic_DNA"/>
</dbReference>
<comment type="caution">
    <text evidence="9">The sequence shown here is derived from an EMBL/GenBank/DDBJ whole genome shotgun (WGS) entry which is preliminary data.</text>
</comment>
<evidence type="ECO:0000313" key="9">
    <source>
        <dbReference type="EMBL" id="MBB4664305.1"/>
    </source>
</evidence>
<dbReference type="AlphaFoldDB" id="A0A840IIY7"/>
<dbReference type="Pfam" id="PF00441">
    <property type="entry name" value="Acyl-CoA_dh_1"/>
    <property type="match status" value="1"/>
</dbReference>
<feature type="domain" description="Acyl-CoA dehydrogenase/oxidase N-terminal" evidence="8">
    <location>
        <begin position="10"/>
        <end position="120"/>
    </location>
</feature>
<evidence type="ECO:0000256" key="2">
    <source>
        <dbReference type="ARBA" id="ARBA00009347"/>
    </source>
</evidence>
<dbReference type="PROSITE" id="PS00072">
    <property type="entry name" value="ACYL_COA_DH_1"/>
    <property type="match status" value="1"/>
</dbReference>
<dbReference type="SUPFAM" id="SSF56645">
    <property type="entry name" value="Acyl-CoA dehydrogenase NM domain-like"/>
    <property type="match status" value="1"/>
</dbReference>
<dbReference type="RefSeq" id="WP_183344201.1">
    <property type="nucleotide sequence ID" value="NZ_JACHNU010000006.1"/>
</dbReference>
<evidence type="ECO:0000256" key="1">
    <source>
        <dbReference type="ARBA" id="ARBA00001974"/>
    </source>
</evidence>
<dbReference type="Pfam" id="PF02771">
    <property type="entry name" value="Acyl-CoA_dh_N"/>
    <property type="match status" value="1"/>
</dbReference>
<dbReference type="Gene3D" id="1.10.540.10">
    <property type="entry name" value="Acyl-CoA dehydrogenase/oxidase, N-terminal domain"/>
    <property type="match status" value="1"/>
</dbReference>
<evidence type="ECO:0000259" key="6">
    <source>
        <dbReference type="Pfam" id="PF00441"/>
    </source>
</evidence>
<dbReference type="Pfam" id="PF02770">
    <property type="entry name" value="Acyl-CoA_dh_M"/>
    <property type="match status" value="1"/>
</dbReference>
<feature type="domain" description="Acyl-CoA oxidase/dehydrogenase middle" evidence="7">
    <location>
        <begin position="124"/>
        <end position="218"/>
    </location>
</feature>
<dbReference type="InterPro" id="IPR006089">
    <property type="entry name" value="Acyl-CoA_DH_CS"/>
</dbReference>
<dbReference type="GO" id="GO:0003995">
    <property type="term" value="F:acyl-CoA dehydrogenase activity"/>
    <property type="evidence" value="ECO:0007669"/>
    <property type="project" value="InterPro"/>
</dbReference>